<gene>
    <name evidence="2" type="ORF">GCM10009433_20180</name>
</gene>
<keyword evidence="1" id="KW-0732">Signal</keyword>
<accession>A0ABN1KBG4</accession>
<keyword evidence="3" id="KW-1185">Reference proteome</keyword>
<dbReference type="InterPro" id="IPR005901">
    <property type="entry name" value="GLPGLI"/>
</dbReference>
<sequence length="246" mass="29196">MFYKVKTIFTFCVFYVCLCFCANAQNTHKVTYKIQPINIMEPLEGQRKSYQDIMRKSIEYAENLEYILLFNQKKSHFSQKKVLQFDNSYMKDVHESTVKSFTNFYDEIFLLIEEDSLIFKRNFFNINYQVKRDNYDFDWEIENDTKTILNLKAYMANGKYHDLITDKSIDIEAWFIPSIPIKTGPDIFSGLPGLIVEVHLPKVIIKAIKIDEVTNDSIKLPDQEVLMNYSEYKSLIMRLNKKVKEF</sequence>
<dbReference type="Pfam" id="PF09697">
    <property type="entry name" value="Porph_ging"/>
    <property type="match status" value="1"/>
</dbReference>
<dbReference type="NCBIfam" id="TIGR01200">
    <property type="entry name" value="GLPGLI"/>
    <property type="match status" value="1"/>
</dbReference>
<organism evidence="2 3">
    <name type="scientific">Psychroflexus lacisalsi</name>
    <dbReference type="NCBI Taxonomy" id="503928"/>
    <lineage>
        <taxon>Bacteria</taxon>
        <taxon>Pseudomonadati</taxon>
        <taxon>Bacteroidota</taxon>
        <taxon>Flavobacteriia</taxon>
        <taxon>Flavobacteriales</taxon>
        <taxon>Flavobacteriaceae</taxon>
        <taxon>Psychroflexus</taxon>
    </lineage>
</organism>
<evidence type="ECO:0000313" key="2">
    <source>
        <dbReference type="EMBL" id="GAA0761100.1"/>
    </source>
</evidence>
<dbReference type="Proteomes" id="UP001500185">
    <property type="component" value="Unassembled WGS sequence"/>
</dbReference>
<reference evidence="2 3" key="1">
    <citation type="journal article" date="2019" name="Int. J. Syst. Evol. Microbiol.">
        <title>The Global Catalogue of Microorganisms (GCM) 10K type strain sequencing project: providing services to taxonomists for standard genome sequencing and annotation.</title>
        <authorList>
            <consortium name="The Broad Institute Genomics Platform"/>
            <consortium name="The Broad Institute Genome Sequencing Center for Infectious Disease"/>
            <person name="Wu L."/>
            <person name="Ma J."/>
        </authorList>
    </citation>
    <scope>NUCLEOTIDE SEQUENCE [LARGE SCALE GENOMIC DNA]</scope>
    <source>
        <strain evidence="2 3">JCM 16231</strain>
    </source>
</reference>
<feature type="chain" id="PRO_5045079984" evidence="1">
    <location>
        <begin position="25"/>
        <end position="246"/>
    </location>
</feature>
<evidence type="ECO:0000256" key="1">
    <source>
        <dbReference type="SAM" id="SignalP"/>
    </source>
</evidence>
<feature type="signal peptide" evidence="1">
    <location>
        <begin position="1"/>
        <end position="24"/>
    </location>
</feature>
<dbReference type="RefSeq" id="WP_081606509.1">
    <property type="nucleotide sequence ID" value="NZ_BAAAGG010000019.1"/>
</dbReference>
<name>A0ABN1KBG4_9FLAO</name>
<dbReference type="EMBL" id="BAAAGG010000019">
    <property type="protein sequence ID" value="GAA0761100.1"/>
    <property type="molecule type" value="Genomic_DNA"/>
</dbReference>
<evidence type="ECO:0000313" key="3">
    <source>
        <dbReference type="Proteomes" id="UP001500185"/>
    </source>
</evidence>
<comment type="caution">
    <text evidence="2">The sequence shown here is derived from an EMBL/GenBank/DDBJ whole genome shotgun (WGS) entry which is preliminary data.</text>
</comment>
<proteinExistence type="predicted"/>
<protein>
    <submittedName>
        <fullName evidence="2">GLPGLI family protein</fullName>
    </submittedName>
</protein>